<dbReference type="Pfam" id="PF00646">
    <property type="entry name" value="F-box"/>
    <property type="match status" value="1"/>
</dbReference>
<comment type="caution">
    <text evidence="2">The sequence shown here is derived from an EMBL/GenBank/DDBJ whole genome shotgun (WGS) entry which is preliminary data.</text>
</comment>
<dbReference type="InterPro" id="IPR056592">
    <property type="entry name" value="Beta-prop_At3g26010-like"/>
</dbReference>
<name>A0A921RK28_SORBI</name>
<dbReference type="PANTHER" id="PTHR35546">
    <property type="entry name" value="F-BOX PROTEIN INTERACTION DOMAIN PROTEIN-RELATED"/>
    <property type="match status" value="1"/>
</dbReference>
<dbReference type="Gramene" id="EER97968">
    <property type="protein sequence ID" value="EER97968"/>
    <property type="gene ID" value="SORBI_3002G032400"/>
</dbReference>
<reference evidence="2" key="2">
    <citation type="submission" date="2020-10" db="EMBL/GenBank/DDBJ databases">
        <authorList>
            <person name="Cooper E.A."/>
            <person name="Brenton Z.W."/>
            <person name="Flinn B.S."/>
            <person name="Jenkins J."/>
            <person name="Shu S."/>
            <person name="Flowers D."/>
            <person name="Luo F."/>
            <person name="Wang Y."/>
            <person name="Xia P."/>
            <person name="Barry K."/>
            <person name="Daum C."/>
            <person name="Lipzen A."/>
            <person name="Yoshinaga Y."/>
            <person name="Schmutz J."/>
            <person name="Saski C."/>
            <person name="Vermerris W."/>
            <person name="Kresovich S."/>
        </authorList>
    </citation>
    <scope>NUCLEOTIDE SEQUENCE</scope>
</reference>
<dbReference type="SUPFAM" id="SSF81383">
    <property type="entry name" value="F-box domain"/>
    <property type="match status" value="1"/>
</dbReference>
<dbReference type="InterPro" id="IPR001810">
    <property type="entry name" value="F-box_dom"/>
</dbReference>
<sequence>MKLLLRTMTKGKRSKRRRSSAASLTDDLVVEILCRLPARSVCRFKCVSTTWRDLISVHNRKLPQSLSGIFTMHDAENMMGSVPHFTSVLGRDCPLVFPWFDFLPANRVYLLDCCNGLVLCNYWPRPAIDGCHLFVCNPATKKWVELPDSNLGNRPRYYCLGFDPTVSPHFYVFEFFRDHDEDFNLLVAGVEVYSSETGQWVRMEDNGISSHACHTGLHVFLNNGRVHYLTDDPAIAVVDTQGKACQSIPVPDNRDYGFIQQSQGHLYYANFEADNEDQVVRFVVYVLEDYDNQRWTLKHTAEAFDVLGRGSHNLARDFEWVAIHPDCNMIFYTVGWEKTLMSYDMDRRQVQVICTLGQDTREAYLPYVPLFSELQALHI</sequence>
<dbReference type="Gene3D" id="1.20.1280.50">
    <property type="match status" value="1"/>
</dbReference>
<dbReference type="OMA" id="IYANHRK"/>
<dbReference type="CDD" id="cd22157">
    <property type="entry name" value="F-box_AtFBW1-like"/>
    <property type="match status" value="1"/>
</dbReference>
<proteinExistence type="predicted"/>
<dbReference type="NCBIfam" id="TIGR01640">
    <property type="entry name" value="F_box_assoc_1"/>
    <property type="match status" value="1"/>
</dbReference>
<dbReference type="PANTHER" id="PTHR35546:SF38">
    <property type="entry name" value="F-BOX DOMAIN-CONTAINING PROTEIN"/>
    <property type="match status" value="1"/>
</dbReference>
<accession>A0A921RK28</accession>
<dbReference type="SMART" id="SM00256">
    <property type="entry name" value="FBOX"/>
    <property type="match status" value="1"/>
</dbReference>
<organism evidence="2 3">
    <name type="scientific">Sorghum bicolor</name>
    <name type="common">Sorghum</name>
    <name type="synonym">Sorghum vulgare</name>
    <dbReference type="NCBI Taxonomy" id="4558"/>
    <lineage>
        <taxon>Eukaryota</taxon>
        <taxon>Viridiplantae</taxon>
        <taxon>Streptophyta</taxon>
        <taxon>Embryophyta</taxon>
        <taxon>Tracheophyta</taxon>
        <taxon>Spermatophyta</taxon>
        <taxon>Magnoliopsida</taxon>
        <taxon>Liliopsida</taxon>
        <taxon>Poales</taxon>
        <taxon>Poaceae</taxon>
        <taxon>PACMAD clade</taxon>
        <taxon>Panicoideae</taxon>
        <taxon>Andropogonodae</taxon>
        <taxon>Andropogoneae</taxon>
        <taxon>Sorghinae</taxon>
        <taxon>Sorghum</taxon>
    </lineage>
</organism>
<reference evidence="2" key="1">
    <citation type="journal article" date="2019" name="BMC Genomics">
        <title>A new reference genome for Sorghum bicolor reveals high levels of sequence similarity between sweet and grain genotypes: implications for the genetics of sugar metabolism.</title>
        <authorList>
            <person name="Cooper E.A."/>
            <person name="Brenton Z.W."/>
            <person name="Flinn B.S."/>
            <person name="Jenkins J."/>
            <person name="Shu S."/>
            <person name="Flowers D."/>
            <person name="Luo F."/>
            <person name="Wang Y."/>
            <person name="Xia P."/>
            <person name="Barry K."/>
            <person name="Daum C."/>
            <person name="Lipzen A."/>
            <person name="Yoshinaga Y."/>
            <person name="Schmutz J."/>
            <person name="Saski C."/>
            <person name="Vermerris W."/>
            <person name="Kresovich S."/>
        </authorList>
    </citation>
    <scope>NUCLEOTIDE SEQUENCE</scope>
</reference>
<dbReference type="Pfam" id="PF24750">
    <property type="entry name" value="b-prop_At3g26010-like"/>
    <property type="match status" value="1"/>
</dbReference>
<gene>
    <name evidence="2" type="ORF">BDA96_02G032600</name>
</gene>
<protein>
    <recommendedName>
        <fullName evidence="1">F-box domain-containing protein</fullName>
    </recommendedName>
</protein>
<dbReference type="Proteomes" id="UP000807115">
    <property type="component" value="Chromosome 2"/>
</dbReference>
<dbReference type="KEGG" id="sbi:8079920"/>
<dbReference type="InterPro" id="IPR036047">
    <property type="entry name" value="F-box-like_dom_sf"/>
</dbReference>
<evidence type="ECO:0000313" key="2">
    <source>
        <dbReference type="EMBL" id="KAG0541622.1"/>
    </source>
</evidence>
<evidence type="ECO:0000313" key="3">
    <source>
        <dbReference type="Proteomes" id="UP000807115"/>
    </source>
</evidence>
<dbReference type="InterPro" id="IPR055290">
    <property type="entry name" value="At3g26010-like"/>
</dbReference>
<dbReference type="AlphaFoldDB" id="A0A921RK28"/>
<dbReference type="InterPro" id="IPR011044">
    <property type="entry name" value="Quino_amine_DH_bsu"/>
</dbReference>
<dbReference type="OrthoDB" id="642915at2759"/>
<feature type="domain" description="F-box" evidence="1">
    <location>
        <begin position="24"/>
        <end position="64"/>
    </location>
</feature>
<evidence type="ECO:0000259" key="1">
    <source>
        <dbReference type="SMART" id="SM00256"/>
    </source>
</evidence>
<dbReference type="InterPro" id="IPR017451">
    <property type="entry name" value="F-box-assoc_interact_dom"/>
</dbReference>
<dbReference type="EMBL" id="CM027681">
    <property type="protein sequence ID" value="KAG0541622.1"/>
    <property type="molecule type" value="Genomic_DNA"/>
</dbReference>
<dbReference type="SUPFAM" id="SSF50969">
    <property type="entry name" value="YVTN repeat-like/Quinoprotein amine dehydrogenase"/>
    <property type="match status" value="1"/>
</dbReference>